<feature type="compositionally biased region" description="Polar residues" evidence="1">
    <location>
        <begin position="23"/>
        <end position="35"/>
    </location>
</feature>
<evidence type="ECO:0000256" key="1">
    <source>
        <dbReference type="SAM" id="MobiDB-lite"/>
    </source>
</evidence>
<name>A0A6C0DXE0_9ZZZZ</name>
<proteinExistence type="predicted"/>
<feature type="compositionally biased region" description="Basic residues" evidence="1">
    <location>
        <begin position="56"/>
        <end position="69"/>
    </location>
</feature>
<organism evidence="2">
    <name type="scientific">viral metagenome</name>
    <dbReference type="NCBI Taxonomy" id="1070528"/>
    <lineage>
        <taxon>unclassified sequences</taxon>
        <taxon>metagenomes</taxon>
        <taxon>organismal metagenomes</taxon>
    </lineage>
</organism>
<dbReference type="AlphaFoldDB" id="A0A6C0DXE0"/>
<accession>A0A6C0DXE0</accession>
<sequence>MSVRFSEFSEYTLLDRPGMTPRKTPTNFYGNSRESTNTRKRPAYFKGRMRNSTSLKKPRKRTHTKKRLPVRYDGNDTF</sequence>
<dbReference type="EMBL" id="MN739690">
    <property type="protein sequence ID" value="QHT21384.1"/>
    <property type="molecule type" value="Genomic_DNA"/>
</dbReference>
<protein>
    <submittedName>
        <fullName evidence="2">Uncharacterized protein</fullName>
    </submittedName>
</protein>
<feature type="compositionally biased region" description="Basic residues" evidence="1">
    <location>
        <begin position="38"/>
        <end position="49"/>
    </location>
</feature>
<feature type="region of interest" description="Disordered" evidence="1">
    <location>
        <begin position="14"/>
        <end position="78"/>
    </location>
</feature>
<evidence type="ECO:0000313" key="2">
    <source>
        <dbReference type="EMBL" id="QHT21384.1"/>
    </source>
</evidence>
<reference evidence="2" key="1">
    <citation type="journal article" date="2020" name="Nature">
        <title>Giant virus diversity and host interactions through global metagenomics.</title>
        <authorList>
            <person name="Schulz F."/>
            <person name="Roux S."/>
            <person name="Paez-Espino D."/>
            <person name="Jungbluth S."/>
            <person name="Walsh D.A."/>
            <person name="Denef V.J."/>
            <person name="McMahon K.D."/>
            <person name="Konstantinidis K.T."/>
            <person name="Eloe-Fadrosh E.A."/>
            <person name="Kyrpides N.C."/>
            <person name="Woyke T."/>
        </authorList>
    </citation>
    <scope>NUCLEOTIDE SEQUENCE</scope>
    <source>
        <strain evidence="2">GVMAG-M-3300023174-92</strain>
    </source>
</reference>